<organism evidence="1 2">
    <name type="scientific">Bacillus phage SPP1</name>
    <name type="common">Bacteriophage SPP1</name>
    <dbReference type="NCBI Taxonomy" id="10724"/>
    <lineage>
        <taxon>Viruses</taxon>
        <taxon>Duplodnaviria</taxon>
        <taxon>Heunggongvirae</taxon>
        <taxon>Uroviricota</taxon>
        <taxon>Caudoviricetes</taxon>
        <taxon>Trautnerviridae</taxon>
        <taxon>Polsinellivirinae</taxon>
        <taxon>Rivavirus</taxon>
        <taxon>Rivavirus SPP1</taxon>
    </lineage>
</organism>
<accession>O48494</accession>
<reference evidence="2" key="1">
    <citation type="journal article" date="1997" name="Gene">
        <title>The complete nucleotide sequence and functional organization of Bacillus subtilis bacteriophage SPP1.</title>
        <authorList>
            <person name="Alonso J.C."/>
            <person name="Luder G."/>
            <person name="Stiege A.C."/>
            <person name="Chai S."/>
            <person name="Weise F."/>
            <person name="Trautner T.A."/>
        </authorList>
    </citation>
    <scope>NUCLEOTIDE SEQUENCE [LARGE SCALE GENOMIC DNA]</scope>
</reference>
<evidence type="ECO:0000313" key="1">
    <source>
        <dbReference type="EMBL" id="CAA66500.1"/>
    </source>
</evidence>
<keyword evidence="2" id="KW-1185">Reference proteome</keyword>
<dbReference type="EMBL" id="X97918">
    <property type="protein sequence ID" value="CAA66500.1"/>
    <property type="molecule type" value="Genomic_DNA"/>
</dbReference>
<protein>
    <submittedName>
        <fullName evidence="1">Bacteriophage SPP1 complete nucleotide sequence</fullName>
    </submittedName>
</protein>
<evidence type="ECO:0000313" key="2">
    <source>
        <dbReference type="Proteomes" id="UP000002559"/>
    </source>
</evidence>
<dbReference type="PIR" id="T42346">
    <property type="entry name" value="T42346"/>
</dbReference>
<proteinExistence type="predicted"/>
<organismHost>
    <name type="scientific">Bacillus subtilis</name>
    <dbReference type="NCBI Taxonomy" id="1423"/>
</organismHost>
<name>O48494_BPSPP</name>
<dbReference type="RefSeq" id="NP_690736.1">
    <property type="nucleotide sequence ID" value="NC_004166.2"/>
</dbReference>
<dbReference type="Proteomes" id="UP000002559">
    <property type="component" value="Segment"/>
</dbReference>
<sequence>MINTGKTCPCNPIARLESRLRFYLQFQLFSFLRFSGGSFLHFFLSRFLCPYIRFVLRVSHYSVPTETKRRRTMNDARITTVFTFRHSSRPLFNDHQNDVLNLQNCRTL</sequence>
<dbReference type="KEGG" id="vg:955262"/>
<dbReference type="GeneID" id="955262"/>